<reference evidence="2 3" key="1">
    <citation type="submission" date="2017-10" db="EMBL/GenBank/DDBJ databases">
        <title>Whole genome sequencing of members of genus Pseudoxanthomonas.</title>
        <authorList>
            <person name="Kumar S."/>
            <person name="Bansal K."/>
            <person name="Kaur A."/>
            <person name="Patil P."/>
            <person name="Sharma S."/>
            <person name="Patil P.B."/>
        </authorList>
    </citation>
    <scope>NUCLEOTIDE SEQUENCE [LARGE SCALE GENOMIC DNA]</scope>
    <source>
        <strain evidence="2 3">DSM 17801</strain>
    </source>
</reference>
<keyword evidence="3" id="KW-1185">Reference proteome</keyword>
<protein>
    <recommendedName>
        <fullName evidence="4">NACHT domain-containing protein</fullName>
    </recommendedName>
</protein>
<dbReference type="RefSeq" id="WP_162410148.1">
    <property type="nucleotide sequence ID" value="NZ_PDWN01000007.1"/>
</dbReference>
<proteinExistence type="predicted"/>
<gene>
    <name evidence="2" type="ORF">CSC65_08465</name>
</gene>
<evidence type="ECO:0000313" key="2">
    <source>
        <dbReference type="EMBL" id="KAF1694719.1"/>
    </source>
</evidence>
<evidence type="ECO:0008006" key="4">
    <source>
        <dbReference type="Google" id="ProtNLM"/>
    </source>
</evidence>
<feature type="compositionally biased region" description="Basic residues" evidence="1">
    <location>
        <begin position="2076"/>
        <end position="2089"/>
    </location>
</feature>
<organism evidence="2 3">
    <name type="scientific">Pseudoxanthomonas daejeonensis</name>
    <dbReference type="NCBI Taxonomy" id="266062"/>
    <lineage>
        <taxon>Bacteria</taxon>
        <taxon>Pseudomonadati</taxon>
        <taxon>Pseudomonadota</taxon>
        <taxon>Gammaproteobacteria</taxon>
        <taxon>Lysobacterales</taxon>
        <taxon>Lysobacteraceae</taxon>
        <taxon>Pseudoxanthomonas</taxon>
    </lineage>
</organism>
<dbReference type="EMBL" id="PDWN01000007">
    <property type="protein sequence ID" value="KAF1694719.1"/>
    <property type="molecule type" value="Genomic_DNA"/>
</dbReference>
<feature type="region of interest" description="Disordered" evidence="1">
    <location>
        <begin position="2047"/>
        <end position="2089"/>
    </location>
</feature>
<name>A0ABQ6Z798_9GAMM</name>
<comment type="caution">
    <text evidence="2">The sequence shown here is derived from an EMBL/GenBank/DDBJ whole genome shotgun (WGS) entry which is preliminary data.</text>
</comment>
<evidence type="ECO:0000256" key="1">
    <source>
        <dbReference type="SAM" id="MobiDB-lite"/>
    </source>
</evidence>
<accession>A0ABQ6Z798</accession>
<dbReference type="Proteomes" id="UP000788419">
    <property type="component" value="Unassembled WGS sequence"/>
</dbReference>
<evidence type="ECO:0000313" key="3">
    <source>
        <dbReference type="Proteomes" id="UP000788419"/>
    </source>
</evidence>
<sequence length="2089" mass="232217">MPLQTDTFDVGPSRDGDQFHYSRASRLCLELLEASSDLKVVSVEGISREDSVGEGIESIDLALYYGSISVPTARFVRYRQLKHSTLHADKEWTASGLKKTLKDFAERFMALVDHFGIQDVCARFAFEFETNRPLSPKVAQTLADLSGGTQGPDARYISRVTGLAPADLQAFASRFRLITRVEGFLEQRALLNRDLRAYLPGHDKDAAIALRDLVARKATTEFKSNHEIRREDVLDAMGVRLGDLFPAPSVLESPAVVVTRAQMPDLIKAITESSAPVIVSADGGYGKSIVATQIGPALPGSTTFVYDCFGNGGYRSATGLRHRAKDGMVQLANEMAAQGLCHPLIPTDKADDAAYVHAFMGRMAQASAALRSQAGGAYLVLVLDAADNAEVAAEEFHHPPSFPRLLLSETLPDNVRLVLTARPHRVAKLQPPPGVVSFELDGFSEKETGDLLMTRFPDVGKADIREFHRLTSSNPRVQRAALDLDLTAPLTTVLRGLGPSPRTVDDTIGALLEQAVRQVRHVAAKVEQSQIDRICAALATLRPFVPIRIIALTAGVDEGLVRSFVHDIGRPLLLRDDSVQFRDEPTETWFQTHFRPEQEELEAFVRRLKPLARGSRYAAAALPALMLSTDHFDELVQLALSDDALPEDDEIARRDVELQRLEFATRAALKARRYVDAAKLALKAGGRVAADARQQTLLSGNVDLASRFLDADQLLEQVSRRQIVGGNWTGSEHAYEASLLSGRKALAGEARAQLRFAYDWLGHWLRNRQQRESHASVEDKDILELEWTELNVHGPTQCASQLRSWRPRQLSYRIGRPLAKRLVDAARWEDADALALAAGNDIGLVLAVANELSVVERYVPKSAAARTIRLLLHPRIKLGTPGDWRGEATRMCAVASMVETACHYRLASKRALAGLLRRYLPKDVPRTLESEHFNEDRSAYLRAYALLAALLGKSLTLEFIYGKKRRSRKKTSENRFSGRGFENLQVLLPWHELSVKVRSGAVSKAGFDTALAAALEHWGRHRRDGYQDRSATADVVARLWSECIVLLGSDEALWTQLAQWQDGLRIPLFIPTLADLTRRVGLTGGPPYIALSFAHRARRRIGEESELAESMVDSYVLLARAMLGSSDDEAQQYFNEAVRVASKIGQENLERWHALLHLSDACAADRFDDPQLAYRFARAAELTRSYVDRDKHFDWEHTVEAIAMLSPGTSAAIISRWRDRRFGEQERLFPQLVEVLCKRGDLDARDAAPLICFEGYWDWPGLIAAALDATGSGADKEKLLEQFYSYLRFSAASGKRLKAVANAVQLRGLDAQPFLELEARVRRSESDHHSNEASLTDVREDGPEWESVFAGIDLGGASGLLESQARMPDGRTGRWSKQWIGEAIARVPAGRERAFVEALEMVDDWSPYEVRRLLDQIPATWADRLAARQSLALFVRRMARDHATSLGIDRHYQSLSYDLVFEKTGVTREELLRVALGAIADTSLPTTSHGLFQLVAVLGQFLTPVEARSVLGYGLEHLEEALGREQGDGPWSPHLEPRGGCRTSIAGYIWAALGAVESGRRWQAVHAVRALCRLGREALLEDILALATGGDASAFTDASFHFYRMHAIQGLLTALDRASRDGAVVVARHATWLETLASRQTRHVIYRGIAARALLALADAGHVMIDPVTQGALGRINTSKLPTQFSAHHTRPHRSPPGSEDTCEFAFGYDFVRSWIEPLASCFAIRSQEIEAVACRIIREDWGLQENGHYDRDARALRGQFKEYTRRRGSELGGQDDLSFYLSYHALMETAGQLLETHPLHEDPESSWGSFAHWLEYTASLNATGDWLADRRQLPPMDAVQFPKRKKDAWPVPPTKNYMRSRLMGRTGGVVVAGRWTQYEGRNCETIRVVSALASQSHAGALSRSLAATRNPYDYALPEFQDTHEIQHGGFVLEGWVTESGAESGSDSDDPWAGGLSRRFSDLAGPVAAELGVVRDESSDAWHKSDGTCVAWVERWSEGADEGARTPGGERLVVDRKFLQRALDRRERTLILEVTCHRHVVPFSYESRSGDEEEEHSTEIITLERERAPRIVGRNARPRRKARRRTKTR</sequence>